<dbReference type="Pfam" id="PF01408">
    <property type="entry name" value="GFO_IDH_MocA"/>
    <property type="match status" value="1"/>
</dbReference>
<dbReference type="Proteomes" id="UP000756530">
    <property type="component" value="Unassembled WGS sequence"/>
</dbReference>
<gene>
    <name evidence="3" type="primary">iolG</name>
    <name evidence="6" type="ORF">KJP28_18040</name>
</gene>
<dbReference type="EMBL" id="JAHUZE010000004">
    <property type="protein sequence ID" value="MBV7380831.1"/>
    <property type="molecule type" value="Genomic_DNA"/>
</dbReference>
<evidence type="ECO:0000313" key="7">
    <source>
        <dbReference type="Proteomes" id="UP000756530"/>
    </source>
</evidence>
<proteinExistence type="inferred from homology"/>
<feature type="domain" description="Gfo/Idh/MocA-like oxidoreductase C-terminal" evidence="5">
    <location>
        <begin position="137"/>
        <end position="324"/>
    </location>
</feature>
<dbReference type="PANTHER" id="PTHR43593:SF1">
    <property type="entry name" value="INOSITOL 2-DEHYDROGENASE"/>
    <property type="match status" value="1"/>
</dbReference>
<evidence type="ECO:0000256" key="3">
    <source>
        <dbReference type="HAMAP-Rule" id="MF_01671"/>
    </source>
</evidence>
<organism evidence="6 7">
    <name type="scientific">Maritimibacter dapengensis</name>
    <dbReference type="NCBI Taxonomy" id="2836868"/>
    <lineage>
        <taxon>Bacteria</taxon>
        <taxon>Pseudomonadati</taxon>
        <taxon>Pseudomonadota</taxon>
        <taxon>Alphaproteobacteria</taxon>
        <taxon>Rhodobacterales</taxon>
        <taxon>Roseobacteraceae</taxon>
        <taxon>Maritimibacter</taxon>
    </lineage>
</organism>
<sequence length="336" mass="35608">MNEELKIGVIGTGMIGQDHIRRITEVLSGARVTAVTDADRTRAEEVGARRGATVFADSASLISSDDVDAVMICSWGPAHIDAVLPALAAGKPVFVEKPLATSQGDCVKIIEAEVAAGKRLIQIGYMRRYDAAYAALKATIDSGAIGAPLMYHSAHRNASVPPDLYTDDMAIADTMVHDIDVARFLLDEEVSQIRVIAGRKNSVGGALRDPILGVMEMSGGAIVTVEVSVNIGYGYDIRGEVSGETGTAELAESNHVVVKSGDGFAGRVPADWRERFIEAYDTEVQDFIDNARKGVVGGPSAWDGYAIQVVSDAGIEAARSGRAVPCAMIEKPTLYN</sequence>
<evidence type="ECO:0000259" key="5">
    <source>
        <dbReference type="Pfam" id="PF02894"/>
    </source>
</evidence>
<comment type="similarity">
    <text evidence="3">Belongs to the Gfo/Idh/MocA family.</text>
</comment>
<comment type="function">
    <text evidence="3">Involved in the oxidation of myo-inositol (MI) to 2-keto-myo-inositol (2KMI or 2-inosose).</text>
</comment>
<evidence type="ECO:0000256" key="1">
    <source>
        <dbReference type="ARBA" id="ARBA00023002"/>
    </source>
</evidence>
<dbReference type="InterPro" id="IPR000683">
    <property type="entry name" value="Gfo/Idh/MocA-like_OxRdtase_N"/>
</dbReference>
<keyword evidence="2 3" id="KW-0520">NAD</keyword>
<dbReference type="EC" id="1.1.1.18" evidence="3"/>
<comment type="subunit">
    <text evidence="3">Homotetramer.</text>
</comment>
<evidence type="ECO:0000256" key="2">
    <source>
        <dbReference type="ARBA" id="ARBA00023027"/>
    </source>
</evidence>
<name>A0ABS6T838_9RHOB</name>
<comment type="caution">
    <text evidence="6">The sequence shown here is derived from an EMBL/GenBank/DDBJ whole genome shotgun (WGS) entry which is preliminary data.</text>
</comment>
<dbReference type="HAMAP" id="MF_01671">
    <property type="entry name" value="IolG"/>
    <property type="match status" value="1"/>
</dbReference>
<evidence type="ECO:0000259" key="4">
    <source>
        <dbReference type="Pfam" id="PF01408"/>
    </source>
</evidence>
<accession>A0ABS6T838</accession>
<reference evidence="6 7" key="1">
    <citation type="submission" date="2021-05" db="EMBL/GenBank/DDBJ databases">
        <title>Culturable bacteria isolated from Daya Bay.</title>
        <authorList>
            <person name="Zheng W."/>
            <person name="Yu S."/>
            <person name="Huang Y."/>
        </authorList>
    </citation>
    <scope>NUCLEOTIDE SEQUENCE [LARGE SCALE GENOMIC DNA]</scope>
    <source>
        <strain evidence="6 7">DP4N28-5</strain>
    </source>
</reference>
<dbReference type="RefSeq" id="WP_218394014.1">
    <property type="nucleotide sequence ID" value="NZ_JAHUZE010000004.1"/>
</dbReference>
<evidence type="ECO:0000313" key="6">
    <source>
        <dbReference type="EMBL" id="MBV7380831.1"/>
    </source>
</evidence>
<dbReference type="InterPro" id="IPR050424">
    <property type="entry name" value="Gfo-Idh-MocA_inositol_DH"/>
</dbReference>
<dbReference type="Pfam" id="PF02894">
    <property type="entry name" value="GFO_IDH_MocA_C"/>
    <property type="match status" value="1"/>
</dbReference>
<dbReference type="InterPro" id="IPR004104">
    <property type="entry name" value="Gfo/Idh/MocA-like_OxRdtase_C"/>
</dbReference>
<dbReference type="PANTHER" id="PTHR43593">
    <property type="match status" value="1"/>
</dbReference>
<keyword evidence="1 3" id="KW-0560">Oxidoreductase</keyword>
<dbReference type="InterPro" id="IPR023794">
    <property type="entry name" value="MI/DCI_dehydrogenase"/>
</dbReference>
<keyword evidence="7" id="KW-1185">Reference proteome</keyword>
<comment type="catalytic activity">
    <reaction evidence="3">
        <text>myo-inositol + NAD(+) = scyllo-inosose + NADH + H(+)</text>
        <dbReference type="Rhea" id="RHEA:16949"/>
        <dbReference type="ChEBI" id="CHEBI:15378"/>
        <dbReference type="ChEBI" id="CHEBI:17268"/>
        <dbReference type="ChEBI" id="CHEBI:17811"/>
        <dbReference type="ChEBI" id="CHEBI:57540"/>
        <dbReference type="ChEBI" id="CHEBI:57945"/>
        <dbReference type="EC" id="1.1.1.18"/>
    </reaction>
</comment>
<feature type="domain" description="Gfo/Idh/MocA-like oxidoreductase N-terminal" evidence="4">
    <location>
        <begin position="5"/>
        <end position="120"/>
    </location>
</feature>
<protein>
    <recommendedName>
        <fullName evidence="3">Inositol 2-dehydrogenase</fullName>
        <ecNumber evidence="3">1.1.1.18</ecNumber>
    </recommendedName>
    <alternativeName>
        <fullName evidence="3">Myo-inositol 2-dehydrogenase</fullName>
        <shortName evidence="3">MI 2-dehydrogenase</shortName>
    </alternativeName>
</protein>